<dbReference type="RefSeq" id="WP_252111011.1">
    <property type="nucleotide sequence ID" value="NZ_JAMSCK010000002.1"/>
</dbReference>
<name>A0ABT0YYR9_9FLAO</name>
<sequence length="155" mass="18493">MRFIKTRKPGVKQKEQLFKLWNNEYPKGLNYNDISELDEYLQKLEDQNHILLVTNNNEIKGWYADFIRDGERWFLAILDSEFQGKGYGNQILQMAKKTNRELSGWIIDSENYIRANDKPYRSPVAFYRKQGFQVLEDIKLQTEKINAIKIRWDGP</sequence>
<organism evidence="2 3">
    <name type="scientific">Gramella jeungdoensis</name>
    <dbReference type="NCBI Taxonomy" id="708091"/>
    <lineage>
        <taxon>Bacteria</taxon>
        <taxon>Pseudomonadati</taxon>
        <taxon>Bacteroidota</taxon>
        <taxon>Flavobacteriia</taxon>
        <taxon>Flavobacteriales</taxon>
        <taxon>Flavobacteriaceae</taxon>
        <taxon>Christiangramia</taxon>
    </lineage>
</organism>
<dbReference type="InterPro" id="IPR000182">
    <property type="entry name" value="GNAT_dom"/>
</dbReference>
<feature type="domain" description="N-acetyltransferase" evidence="1">
    <location>
        <begin position="4"/>
        <end position="155"/>
    </location>
</feature>
<evidence type="ECO:0000313" key="2">
    <source>
        <dbReference type="EMBL" id="MCM8568609.1"/>
    </source>
</evidence>
<proteinExistence type="predicted"/>
<dbReference type="InterPro" id="IPR016181">
    <property type="entry name" value="Acyl_CoA_acyltransferase"/>
</dbReference>
<evidence type="ECO:0000313" key="3">
    <source>
        <dbReference type="Proteomes" id="UP001155077"/>
    </source>
</evidence>
<reference evidence="2" key="1">
    <citation type="submission" date="2022-06" db="EMBL/GenBank/DDBJ databases">
        <title>Gramella sediminis sp. nov., isolated from deep-sea sediment of the Indian Ocean.</title>
        <authorList>
            <person name="Yang L."/>
        </authorList>
    </citation>
    <scope>NUCLEOTIDE SEQUENCE</scope>
    <source>
        <strain evidence="2">HMD3159</strain>
    </source>
</reference>
<accession>A0ABT0YYR9</accession>
<dbReference type="PROSITE" id="PS51186">
    <property type="entry name" value="GNAT"/>
    <property type="match status" value="1"/>
</dbReference>
<keyword evidence="3" id="KW-1185">Reference proteome</keyword>
<protein>
    <submittedName>
        <fullName evidence="2">GNAT family N-acetyltransferase</fullName>
    </submittedName>
</protein>
<evidence type="ECO:0000259" key="1">
    <source>
        <dbReference type="PROSITE" id="PS51186"/>
    </source>
</evidence>
<comment type="caution">
    <text evidence="2">The sequence shown here is derived from an EMBL/GenBank/DDBJ whole genome shotgun (WGS) entry which is preliminary data.</text>
</comment>
<dbReference type="Proteomes" id="UP001155077">
    <property type="component" value="Unassembled WGS sequence"/>
</dbReference>
<dbReference type="EMBL" id="JAMSCK010000002">
    <property type="protein sequence ID" value="MCM8568609.1"/>
    <property type="molecule type" value="Genomic_DNA"/>
</dbReference>
<dbReference type="SUPFAM" id="SSF55729">
    <property type="entry name" value="Acyl-CoA N-acyltransferases (Nat)"/>
    <property type="match status" value="1"/>
</dbReference>
<gene>
    <name evidence="2" type="ORF">NE848_04415</name>
</gene>
<dbReference type="Pfam" id="PF13508">
    <property type="entry name" value="Acetyltransf_7"/>
    <property type="match status" value="1"/>
</dbReference>
<dbReference type="Gene3D" id="3.40.630.30">
    <property type="match status" value="1"/>
</dbReference>